<sequence length="111" mass="12163">MRFLLLICDDPTAEAYDPAGDNIEEWVGSLQDAGAYVIGDRLRPAADARTVRVRSGERHVDAGPFTRSEATVAGFDVIEAEDRDAAVEIASRHPMARFGCVEVRALWPFEG</sequence>
<gene>
    <name evidence="3" type="ORF">FHX53_000775</name>
</gene>
<name>A0A839E4B4_9MICO</name>
<dbReference type="InterPro" id="IPR011008">
    <property type="entry name" value="Dimeric_a/b-barrel"/>
</dbReference>
<organism evidence="3 4">
    <name type="scientific">Microcella alkalica</name>
    <dbReference type="NCBI Taxonomy" id="355930"/>
    <lineage>
        <taxon>Bacteria</taxon>
        <taxon>Bacillati</taxon>
        <taxon>Actinomycetota</taxon>
        <taxon>Actinomycetes</taxon>
        <taxon>Micrococcales</taxon>
        <taxon>Microbacteriaceae</taxon>
        <taxon>Microcella</taxon>
    </lineage>
</organism>
<proteinExistence type="inferred from homology"/>
<accession>A0A839E4B4</accession>
<dbReference type="Gene3D" id="3.30.70.1060">
    <property type="entry name" value="Dimeric alpha+beta barrel"/>
    <property type="match status" value="1"/>
</dbReference>
<protein>
    <recommendedName>
        <fullName evidence="2">YCII-related domain-containing protein</fullName>
    </recommendedName>
</protein>
<comment type="caution">
    <text evidence="3">The sequence shown here is derived from an EMBL/GenBank/DDBJ whole genome shotgun (WGS) entry which is preliminary data.</text>
</comment>
<evidence type="ECO:0000313" key="3">
    <source>
        <dbReference type="EMBL" id="MBA8847211.1"/>
    </source>
</evidence>
<dbReference type="PANTHER" id="PTHR35174">
    <property type="entry name" value="BLL7171 PROTEIN-RELATED"/>
    <property type="match status" value="1"/>
</dbReference>
<dbReference type="EMBL" id="JACGWX010000001">
    <property type="protein sequence ID" value="MBA8847211.1"/>
    <property type="molecule type" value="Genomic_DNA"/>
</dbReference>
<dbReference type="PANTHER" id="PTHR35174:SF3">
    <property type="entry name" value="BLL7171 PROTEIN"/>
    <property type="match status" value="1"/>
</dbReference>
<dbReference type="SUPFAM" id="SSF54909">
    <property type="entry name" value="Dimeric alpha+beta barrel"/>
    <property type="match status" value="1"/>
</dbReference>
<dbReference type="Proteomes" id="UP000585905">
    <property type="component" value="Unassembled WGS sequence"/>
</dbReference>
<comment type="similarity">
    <text evidence="1">Belongs to the YciI family.</text>
</comment>
<dbReference type="InterPro" id="IPR005545">
    <property type="entry name" value="YCII"/>
</dbReference>
<dbReference type="RefSeq" id="WP_182490008.1">
    <property type="nucleotide sequence ID" value="NZ_BAAAOV010000005.1"/>
</dbReference>
<evidence type="ECO:0000256" key="1">
    <source>
        <dbReference type="ARBA" id="ARBA00007689"/>
    </source>
</evidence>
<keyword evidence="4" id="KW-1185">Reference proteome</keyword>
<evidence type="ECO:0000313" key="4">
    <source>
        <dbReference type="Proteomes" id="UP000585905"/>
    </source>
</evidence>
<dbReference type="AlphaFoldDB" id="A0A839E4B4"/>
<reference evidence="3 4" key="1">
    <citation type="submission" date="2020-07" db="EMBL/GenBank/DDBJ databases">
        <title>Sequencing the genomes of 1000 actinobacteria strains.</title>
        <authorList>
            <person name="Klenk H.-P."/>
        </authorList>
    </citation>
    <scope>NUCLEOTIDE SEQUENCE [LARGE SCALE GENOMIC DNA]</scope>
    <source>
        <strain evidence="3 4">DSM 19663</strain>
    </source>
</reference>
<dbReference type="Pfam" id="PF03795">
    <property type="entry name" value="YCII"/>
    <property type="match status" value="1"/>
</dbReference>
<evidence type="ECO:0000259" key="2">
    <source>
        <dbReference type="Pfam" id="PF03795"/>
    </source>
</evidence>
<feature type="domain" description="YCII-related" evidence="2">
    <location>
        <begin position="1"/>
        <end position="109"/>
    </location>
</feature>